<protein>
    <submittedName>
        <fullName evidence="2">DUF4440 domain-containing protein</fullName>
    </submittedName>
</protein>
<feature type="signal peptide" evidence="1">
    <location>
        <begin position="1"/>
        <end position="43"/>
    </location>
</feature>
<comment type="caution">
    <text evidence="2">The sequence shown here is derived from an EMBL/GenBank/DDBJ whole genome shotgun (WGS) entry which is preliminary data.</text>
</comment>
<dbReference type="Gene3D" id="3.10.450.50">
    <property type="match status" value="1"/>
</dbReference>
<evidence type="ECO:0000313" key="3">
    <source>
        <dbReference type="EMBL" id="OSJ22496.1"/>
    </source>
</evidence>
<sequence>MIRPKMPSGNFTPRVFSRRPQVAAFAAALFLAATFWPAGGAQAAANDAEAGTIFEKFIAAQNAHDADAMKAMLLNSPGTLLFARNIETRGRDEVAERFKTYYEGTWHLEPDMSKFRVAVISNEIMQILVPIVFTRGLPGKPPQQNTFLISQTYVQDADGWHVASILPVANTELK</sequence>
<name>A0A1X3FL33_9BRAD</name>
<dbReference type="AlphaFoldDB" id="A0A1X3FL33"/>
<dbReference type="OrthoDB" id="8088581at2"/>
<keyword evidence="5" id="KW-1185">Reference proteome</keyword>
<keyword evidence="1" id="KW-0732">Signal</keyword>
<dbReference type="EMBL" id="NAFI01000170">
    <property type="protein sequence ID" value="OSJ10936.1"/>
    <property type="molecule type" value="Genomic_DNA"/>
</dbReference>
<feature type="chain" id="PRO_5011905814" evidence="1">
    <location>
        <begin position="44"/>
        <end position="174"/>
    </location>
</feature>
<evidence type="ECO:0000256" key="1">
    <source>
        <dbReference type="SAM" id="SignalP"/>
    </source>
</evidence>
<organism evidence="2 4">
    <name type="scientific">Bradyrhizobium canariense</name>
    <dbReference type="NCBI Taxonomy" id="255045"/>
    <lineage>
        <taxon>Bacteria</taxon>
        <taxon>Pseudomonadati</taxon>
        <taxon>Pseudomonadota</taxon>
        <taxon>Alphaproteobacteria</taxon>
        <taxon>Hyphomicrobiales</taxon>
        <taxon>Nitrobacteraceae</taxon>
        <taxon>Bradyrhizobium</taxon>
    </lineage>
</organism>
<proteinExistence type="predicted"/>
<dbReference type="Proteomes" id="UP000193553">
    <property type="component" value="Unassembled WGS sequence"/>
</dbReference>
<gene>
    <name evidence="3" type="ORF">BST63_31345</name>
    <name evidence="2" type="ORF">BSZ18_15240</name>
</gene>
<evidence type="ECO:0000313" key="4">
    <source>
        <dbReference type="Proteomes" id="UP000193553"/>
    </source>
</evidence>
<evidence type="ECO:0000313" key="5">
    <source>
        <dbReference type="Proteomes" id="UP000193884"/>
    </source>
</evidence>
<dbReference type="SUPFAM" id="SSF54427">
    <property type="entry name" value="NTF2-like"/>
    <property type="match status" value="1"/>
</dbReference>
<dbReference type="InterPro" id="IPR032710">
    <property type="entry name" value="NTF2-like_dom_sf"/>
</dbReference>
<dbReference type="RefSeq" id="WP_085361224.1">
    <property type="nucleotide sequence ID" value="NZ_NAFC01000174.1"/>
</dbReference>
<accession>A0A1X3FL33</accession>
<dbReference type="EMBL" id="NAFK01000175">
    <property type="protein sequence ID" value="OSJ22496.1"/>
    <property type="molecule type" value="Genomic_DNA"/>
</dbReference>
<dbReference type="Proteomes" id="UP000193884">
    <property type="component" value="Unassembled WGS sequence"/>
</dbReference>
<evidence type="ECO:0000313" key="2">
    <source>
        <dbReference type="EMBL" id="OSJ10936.1"/>
    </source>
</evidence>
<reference evidence="4 5" key="1">
    <citation type="submission" date="2017-03" db="EMBL/GenBank/DDBJ databases">
        <title>Whole genome sequences of fourteen strains of Bradyrhizobium canariense and one strain of Bradyrhizobium japonicum isolated from Lupinus (Papilionoideae: Genisteae) species in Algeria.</title>
        <authorList>
            <person name="Crovadore J."/>
            <person name="Chekireb D."/>
            <person name="Brachmann A."/>
            <person name="Chablais R."/>
            <person name="Cochard B."/>
            <person name="Lefort F."/>
        </authorList>
    </citation>
    <scope>NUCLEOTIDE SEQUENCE [LARGE SCALE GENOMIC DNA]</scope>
    <source>
        <strain evidence="2 4">UBMA195</strain>
        <strain evidence="3 5">UBMAN05</strain>
    </source>
</reference>